<organism evidence="3 4">
    <name type="scientific">Phaedon cochleariae</name>
    <name type="common">Mustard beetle</name>
    <dbReference type="NCBI Taxonomy" id="80249"/>
    <lineage>
        <taxon>Eukaryota</taxon>
        <taxon>Metazoa</taxon>
        <taxon>Ecdysozoa</taxon>
        <taxon>Arthropoda</taxon>
        <taxon>Hexapoda</taxon>
        <taxon>Insecta</taxon>
        <taxon>Pterygota</taxon>
        <taxon>Neoptera</taxon>
        <taxon>Endopterygota</taxon>
        <taxon>Coleoptera</taxon>
        <taxon>Polyphaga</taxon>
        <taxon>Cucujiformia</taxon>
        <taxon>Chrysomeloidea</taxon>
        <taxon>Chrysomelidae</taxon>
        <taxon>Chrysomelinae</taxon>
        <taxon>Chrysomelini</taxon>
        <taxon>Phaedon</taxon>
    </lineage>
</organism>
<dbReference type="AlphaFoldDB" id="A0A9P0DNJ9"/>
<evidence type="ECO:0000313" key="3">
    <source>
        <dbReference type="EMBL" id="CAH1155849.1"/>
    </source>
</evidence>
<dbReference type="Pfam" id="PF14939">
    <property type="entry name" value="DCAF15_WD40"/>
    <property type="match status" value="1"/>
</dbReference>
<dbReference type="EMBL" id="OU896708">
    <property type="protein sequence ID" value="CAH1155849.1"/>
    <property type="molecule type" value="Genomic_DNA"/>
</dbReference>
<name>A0A9P0DNJ9_PHACE</name>
<feature type="region of interest" description="Disordered" evidence="1">
    <location>
        <begin position="476"/>
        <end position="523"/>
    </location>
</feature>
<feature type="domain" description="DDB1- and CUL4-associated factor 15 WD40 repeat-containing" evidence="2">
    <location>
        <begin position="67"/>
        <end position="271"/>
    </location>
</feature>
<evidence type="ECO:0000259" key="2">
    <source>
        <dbReference type="Pfam" id="PF14939"/>
    </source>
</evidence>
<dbReference type="InterPro" id="IPR032734">
    <property type="entry name" value="DCAF15_WD40"/>
</dbReference>
<reference evidence="3" key="2">
    <citation type="submission" date="2022-10" db="EMBL/GenBank/DDBJ databases">
        <authorList>
            <consortium name="ENA_rothamsted_submissions"/>
            <consortium name="culmorum"/>
            <person name="King R."/>
        </authorList>
    </citation>
    <scope>NUCLEOTIDE SEQUENCE</scope>
</reference>
<keyword evidence="4" id="KW-1185">Reference proteome</keyword>
<dbReference type="PANTHER" id="PTHR28541">
    <property type="entry name" value="DDB1- AND CUL4-ASSOCIATED FACTOR 15"/>
    <property type="match status" value="1"/>
</dbReference>
<reference evidence="3" key="1">
    <citation type="submission" date="2022-01" db="EMBL/GenBank/DDBJ databases">
        <authorList>
            <person name="King R."/>
        </authorList>
    </citation>
    <scope>NUCLEOTIDE SEQUENCE</scope>
</reference>
<dbReference type="GO" id="GO:0080008">
    <property type="term" value="C:Cul4-RING E3 ubiquitin ligase complex"/>
    <property type="evidence" value="ECO:0007669"/>
    <property type="project" value="TreeGrafter"/>
</dbReference>
<dbReference type="InterPro" id="IPR047319">
    <property type="entry name" value="DCAF15_C"/>
</dbReference>
<dbReference type="CDD" id="cd20917">
    <property type="entry name" value="DCAF15-NTD"/>
    <property type="match status" value="1"/>
</dbReference>
<feature type="compositionally biased region" description="Polar residues" evidence="1">
    <location>
        <begin position="476"/>
        <end position="503"/>
    </location>
</feature>
<evidence type="ECO:0000313" key="4">
    <source>
        <dbReference type="Proteomes" id="UP001153737"/>
    </source>
</evidence>
<dbReference type="CDD" id="cd20913">
    <property type="entry name" value="DCAF15-CTD"/>
    <property type="match status" value="1"/>
</dbReference>
<dbReference type="GO" id="GO:0016567">
    <property type="term" value="P:protein ubiquitination"/>
    <property type="evidence" value="ECO:0007669"/>
    <property type="project" value="InterPro"/>
</dbReference>
<dbReference type="PANTHER" id="PTHR28541:SF1">
    <property type="entry name" value="DDB1- AND CUL4-ASSOCIATED FACTOR 15"/>
    <property type="match status" value="1"/>
</dbReference>
<sequence>MASTVSEEESDNFSDHSQFSLAWDESFCEKNDSSSTKSVTTEKTKNVVTNIINRQLYGRFTKNPRAKSERLFNSVHTKCRFALSSLIKDPDAFSHIYMGFTMCGQFFISYTEKMYQYEGPQNFNPTYEYELYLWRFIPGQKLKLSSKHKIFKHHNNLHLKGSEVLDKVMFLQFPRDYHKIVCYGLAATNPDLVYVSILTLPAPKSCKHCNPPVSTSDESLNQGWCVRHGFIVHYMFSMTQPGPPFDPHTSLAYPNHLVINTGHHIHIMSVSSMEPQLTIPLSISKEDDKLPPNTPTHTFNDTLSEVSETTSEHFGSNSIVDAILEDFSEYDLESNECNKPFHELNISCEPLNVTGKSYHNTLVQNIVDPRLKRLQGGSKEYLFSVPQTSGAQKASEKTKIDKKTAEKAYEFIEENEKYEKISSFRKKRLAEKKYEFSEDNSENIVPFNSLRRERRYFCRSQSRSIRSPDFNSLFLSPRSSGLRSPMQSPNSRNGQFSPSSTRNLYCPSLRNSPHHSKSPISPRESARKFYVYSPSIDGDWSDSDSRLILRTSNVSTSSDNRFSNNGLLIVDPKVETPKWIKRVVRRYSNGDFENSSLVSGQSRDDYNIPIEIPLLVQNLTEQHLDVVPDFKVDQVTEMQLIVTQRSFDCEHFVQRHAQKICSEAQLEFLHCEDYDIKIIHICPINGQIICHAIIKMGALRKVDPYGKPETFTANFLFTWSIETDAFDVLEPAKLNPAHLPLDIPEYDVPRSRGVLVMDFNYAATKPSLRDFDNNYEVCLGSANVAHIRIHNFGVQEYESSDSD</sequence>
<gene>
    <name evidence="3" type="ORF">PHAECO_LOCUS6919</name>
</gene>
<protein>
    <recommendedName>
        <fullName evidence="2">DDB1- and CUL4-associated factor 15 WD40 repeat-containing domain-containing protein</fullName>
    </recommendedName>
</protein>
<dbReference type="Proteomes" id="UP001153737">
    <property type="component" value="Chromosome 2"/>
</dbReference>
<evidence type="ECO:0000256" key="1">
    <source>
        <dbReference type="SAM" id="MobiDB-lite"/>
    </source>
</evidence>
<proteinExistence type="predicted"/>
<accession>A0A9P0DNJ9</accession>
<dbReference type="InterPro" id="IPR038914">
    <property type="entry name" value="DCAF15"/>
</dbReference>